<dbReference type="PANTHER" id="PTHR43179">
    <property type="entry name" value="RHAMNOSYLTRANSFERASE WBBL"/>
    <property type="match status" value="1"/>
</dbReference>
<evidence type="ECO:0000259" key="1">
    <source>
        <dbReference type="Pfam" id="PF00535"/>
    </source>
</evidence>
<dbReference type="InterPro" id="IPR029044">
    <property type="entry name" value="Nucleotide-diphossugar_trans"/>
</dbReference>
<dbReference type="CDD" id="cd04186">
    <property type="entry name" value="GT_2_like_c"/>
    <property type="match status" value="1"/>
</dbReference>
<evidence type="ECO:0000313" key="2">
    <source>
        <dbReference type="EMBL" id="PIY94536.1"/>
    </source>
</evidence>
<dbReference type="Pfam" id="PF00535">
    <property type="entry name" value="Glycos_transf_2"/>
    <property type="match status" value="1"/>
</dbReference>
<dbReference type="SUPFAM" id="SSF53448">
    <property type="entry name" value="Nucleotide-diphospho-sugar transferases"/>
    <property type="match status" value="1"/>
</dbReference>
<dbReference type="AlphaFoldDB" id="A0A2M7RDZ1"/>
<organism evidence="2 3">
    <name type="scientific">Candidatus Komeilibacteria bacterium CG_4_10_14_0_8_um_filter_37_78</name>
    <dbReference type="NCBI Taxonomy" id="1974471"/>
    <lineage>
        <taxon>Bacteria</taxon>
        <taxon>Candidatus Komeiliibacteriota</taxon>
    </lineage>
</organism>
<sequence>MNPENNLTMYDHKVAIGLVTYNARNYLPFCLNSLQEQGFKDYQILIVDNGSTDGTLAYLSEKFPHYKVVAHKDNIGFSKAFNQIILWTKSEYLFCVNQDTILDRDYLSNAINFLDQHLDVAGISGKLYQWDYQDNVKTTMIDSVGLIIKKNHQVLDRGNGQADQGQYNQVEEVFGVSGALPIYRRQALEEIKLKNKQGYDEYFDESYFAYKEDVDLSWRLRLAGWKLYCLPQSIAYHDRTVAGAVHKTDWQVATAHRKKNILINFLSYRNHLLTIYKNEFALNFWKYFLYIVPYELKKYLFMLLFNRVSRSKFRNFWQLYPQMRYKRKQISKMIKVKPQTISKWYQ</sequence>
<name>A0A2M7RDZ1_9BACT</name>
<dbReference type="EMBL" id="PFMC01000061">
    <property type="protein sequence ID" value="PIY94536.1"/>
    <property type="molecule type" value="Genomic_DNA"/>
</dbReference>
<dbReference type="Gene3D" id="3.90.550.10">
    <property type="entry name" value="Spore Coat Polysaccharide Biosynthesis Protein SpsA, Chain A"/>
    <property type="match status" value="1"/>
</dbReference>
<comment type="caution">
    <text evidence="2">The sequence shown here is derived from an EMBL/GenBank/DDBJ whole genome shotgun (WGS) entry which is preliminary data.</text>
</comment>
<reference evidence="3" key="1">
    <citation type="submission" date="2017-09" db="EMBL/GenBank/DDBJ databases">
        <title>Depth-based differentiation of microbial function through sediment-hosted aquifers and enrichment of novel symbionts in the deep terrestrial subsurface.</title>
        <authorList>
            <person name="Probst A.J."/>
            <person name="Ladd B."/>
            <person name="Jarett J.K."/>
            <person name="Geller-Mcgrath D.E."/>
            <person name="Sieber C.M.K."/>
            <person name="Emerson J.B."/>
            <person name="Anantharaman K."/>
            <person name="Thomas B.C."/>
            <person name="Malmstrom R."/>
            <person name="Stieglmeier M."/>
            <person name="Klingl A."/>
            <person name="Woyke T."/>
            <person name="Ryan C.M."/>
            <person name="Banfield J.F."/>
        </authorList>
    </citation>
    <scope>NUCLEOTIDE SEQUENCE [LARGE SCALE GENOMIC DNA]</scope>
</reference>
<accession>A0A2M7RDZ1</accession>
<dbReference type="InterPro" id="IPR001173">
    <property type="entry name" value="Glyco_trans_2-like"/>
</dbReference>
<dbReference type="Proteomes" id="UP000228689">
    <property type="component" value="Unassembled WGS sequence"/>
</dbReference>
<dbReference type="PANTHER" id="PTHR43179:SF7">
    <property type="entry name" value="RHAMNOSYLTRANSFERASE WBBL"/>
    <property type="match status" value="1"/>
</dbReference>
<gene>
    <name evidence="2" type="ORF">COY67_02390</name>
</gene>
<feature type="domain" description="Glycosyltransferase 2-like" evidence="1">
    <location>
        <begin position="18"/>
        <end position="191"/>
    </location>
</feature>
<protein>
    <recommendedName>
        <fullName evidence="1">Glycosyltransferase 2-like domain-containing protein</fullName>
    </recommendedName>
</protein>
<evidence type="ECO:0000313" key="3">
    <source>
        <dbReference type="Proteomes" id="UP000228689"/>
    </source>
</evidence>
<proteinExistence type="predicted"/>